<comment type="caution">
    <text evidence="2">The sequence shown here is derived from an EMBL/GenBank/DDBJ whole genome shotgun (WGS) entry which is preliminary data.</text>
</comment>
<dbReference type="SUPFAM" id="SSF50729">
    <property type="entry name" value="PH domain-like"/>
    <property type="match status" value="1"/>
</dbReference>
<name>A0A9Q1H0Y6_HOLLE</name>
<keyword evidence="3" id="KW-1185">Reference proteome</keyword>
<evidence type="ECO:0000256" key="1">
    <source>
        <dbReference type="SAM" id="MobiDB-lite"/>
    </source>
</evidence>
<reference evidence="2" key="1">
    <citation type="submission" date="2021-10" db="EMBL/GenBank/DDBJ databases">
        <title>Tropical sea cucumber genome reveals ecological adaptation and Cuvierian tubules defense mechanism.</title>
        <authorList>
            <person name="Chen T."/>
        </authorList>
    </citation>
    <scope>NUCLEOTIDE SEQUENCE</scope>
    <source>
        <strain evidence="2">Nanhai2018</strain>
        <tissue evidence="2">Muscle</tissue>
    </source>
</reference>
<proteinExistence type="predicted"/>
<dbReference type="AlphaFoldDB" id="A0A9Q1H0Y6"/>
<feature type="region of interest" description="Disordered" evidence="1">
    <location>
        <begin position="278"/>
        <end position="319"/>
    </location>
</feature>
<dbReference type="OrthoDB" id="9999955at2759"/>
<dbReference type="Proteomes" id="UP001152320">
    <property type="component" value="Chromosome 13"/>
</dbReference>
<dbReference type="InterPro" id="IPR011993">
    <property type="entry name" value="PH-like_dom_sf"/>
</dbReference>
<gene>
    <name evidence="2" type="ORF">HOLleu_27609</name>
</gene>
<sequence length="319" mass="37632">MYSGGYNTYAHPRRRKLDSRGISRTGQSEQNDQADVFPVKFLGSQLMGKDEPEPELVLDLIASLVNNLQDVHFRPRSYTVQVTDSEVVICETAADWTERVPLRVVHYCLQGEEPYSSAFGFVASARQGFMGHVFLTRNAVEAKELKRSFFNGFERAYRKFKARQDNNEPRPRQPEIQRVPFVERPYAAPQYNAYYRYYPSQPYQQPQGRVPQHYAAALPPPERRYATNQQYATRYYSKPEQDPYQQYRRNRPNDSFLHEYQYSSDPYRLEVEERRPRTAGEGFYRTADRRGRRVMRTASPQPPPRESRRRHVVNDDMIY</sequence>
<evidence type="ECO:0000313" key="3">
    <source>
        <dbReference type="Proteomes" id="UP001152320"/>
    </source>
</evidence>
<accession>A0A9Q1H0Y6</accession>
<evidence type="ECO:0000313" key="2">
    <source>
        <dbReference type="EMBL" id="KAJ8031017.1"/>
    </source>
</evidence>
<dbReference type="Gene3D" id="2.30.29.30">
    <property type="entry name" value="Pleckstrin-homology domain (PH domain)/Phosphotyrosine-binding domain (PTB)"/>
    <property type="match status" value="1"/>
</dbReference>
<dbReference type="CDD" id="cd00934">
    <property type="entry name" value="PTB"/>
    <property type="match status" value="1"/>
</dbReference>
<organism evidence="2 3">
    <name type="scientific">Holothuria leucospilota</name>
    <name type="common">Black long sea cucumber</name>
    <name type="synonym">Mertensiothuria leucospilota</name>
    <dbReference type="NCBI Taxonomy" id="206669"/>
    <lineage>
        <taxon>Eukaryota</taxon>
        <taxon>Metazoa</taxon>
        <taxon>Echinodermata</taxon>
        <taxon>Eleutherozoa</taxon>
        <taxon>Echinozoa</taxon>
        <taxon>Holothuroidea</taxon>
        <taxon>Aspidochirotacea</taxon>
        <taxon>Aspidochirotida</taxon>
        <taxon>Holothuriidae</taxon>
        <taxon>Holothuria</taxon>
    </lineage>
</organism>
<protein>
    <submittedName>
        <fullName evidence="2">Uncharacterized protein</fullName>
    </submittedName>
</protein>
<dbReference type="EMBL" id="JAIZAY010000013">
    <property type="protein sequence ID" value="KAJ8031017.1"/>
    <property type="molecule type" value="Genomic_DNA"/>
</dbReference>
<feature type="region of interest" description="Disordered" evidence="1">
    <location>
        <begin position="1"/>
        <end position="30"/>
    </location>
</feature>